<comment type="similarity">
    <text evidence="2">Belongs to the membrane fusion protein (MFP) (TC 8.A.1) family.</text>
</comment>
<keyword evidence="5" id="KW-0997">Cell inner membrane</keyword>
<feature type="coiled-coil region" evidence="9">
    <location>
        <begin position="248"/>
        <end position="275"/>
    </location>
</feature>
<dbReference type="Gene3D" id="2.40.30.170">
    <property type="match status" value="1"/>
</dbReference>
<evidence type="ECO:0000256" key="9">
    <source>
        <dbReference type="SAM" id="Coils"/>
    </source>
</evidence>
<evidence type="ECO:0000256" key="4">
    <source>
        <dbReference type="ARBA" id="ARBA00022475"/>
    </source>
</evidence>
<reference evidence="12" key="1">
    <citation type="submission" date="2016-10" db="EMBL/GenBank/DDBJ databases">
        <title>Sequence of Gallionella enrichment culture.</title>
        <authorList>
            <person name="Poehlein A."/>
            <person name="Muehling M."/>
            <person name="Daniel R."/>
        </authorList>
    </citation>
    <scope>NUCLEOTIDE SEQUENCE</scope>
</reference>
<accession>A0A1J5R7L2</accession>
<gene>
    <name evidence="12" type="primary">prsE_3</name>
    <name evidence="12" type="ORF">GALL_300870</name>
</gene>
<keyword evidence="8" id="KW-0472">Membrane</keyword>
<dbReference type="PANTHER" id="PTHR30386">
    <property type="entry name" value="MEMBRANE FUSION SUBUNIT OF EMRAB-TOLC MULTIDRUG EFFLUX PUMP"/>
    <property type="match status" value="1"/>
</dbReference>
<evidence type="ECO:0000256" key="3">
    <source>
        <dbReference type="ARBA" id="ARBA00022448"/>
    </source>
</evidence>
<dbReference type="GO" id="GO:0005886">
    <property type="term" value="C:plasma membrane"/>
    <property type="evidence" value="ECO:0007669"/>
    <property type="project" value="UniProtKB-SubCell"/>
</dbReference>
<dbReference type="PRINTS" id="PR01490">
    <property type="entry name" value="RTXTOXIND"/>
</dbReference>
<feature type="coiled-coil region" evidence="9">
    <location>
        <begin position="139"/>
        <end position="173"/>
    </location>
</feature>
<protein>
    <submittedName>
        <fullName evidence="12">Type I secretion system membrane fusion protein PrsE</fullName>
    </submittedName>
</protein>
<evidence type="ECO:0000256" key="5">
    <source>
        <dbReference type="ARBA" id="ARBA00022519"/>
    </source>
</evidence>
<dbReference type="Pfam" id="PF26002">
    <property type="entry name" value="Beta-barrel_AprE"/>
    <property type="match status" value="1"/>
</dbReference>
<keyword evidence="7" id="KW-1133">Transmembrane helix</keyword>
<dbReference type="NCBIfam" id="TIGR01843">
    <property type="entry name" value="type_I_hlyD"/>
    <property type="match status" value="1"/>
</dbReference>
<evidence type="ECO:0000256" key="8">
    <source>
        <dbReference type="ARBA" id="ARBA00023136"/>
    </source>
</evidence>
<keyword evidence="9" id="KW-0175">Coiled coil</keyword>
<keyword evidence="4" id="KW-1003">Cell membrane</keyword>
<comment type="subcellular location">
    <subcellularLocation>
        <location evidence="1">Cell inner membrane</location>
        <topology evidence="1">Single-pass membrane protein</topology>
    </subcellularLocation>
</comment>
<dbReference type="Pfam" id="PF25994">
    <property type="entry name" value="HH_AprE"/>
    <property type="match status" value="1"/>
</dbReference>
<dbReference type="InterPro" id="IPR050739">
    <property type="entry name" value="MFP"/>
</dbReference>
<name>A0A1J5R7L2_9ZZZZ</name>
<feature type="domain" description="AprE-like long alpha-helical hairpin" evidence="10">
    <location>
        <begin position="97"/>
        <end position="275"/>
    </location>
</feature>
<evidence type="ECO:0000256" key="7">
    <source>
        <dbReference type="ARBA" id="ARBA00022989"/>
    </source>
</evidence>
<dbReference type="GO" id="GO:0015031">
    <property type="term" value="P:protein transport"/>
    <property type="evidence" value="ECO:0007669"/>
    <property type="project" value="InterPro"/>
</dbReference>
<evidence type="ECO:0000256" key="6">
    <source>
        <dbReference type="ARBA" id="ARBA00022692"/>
    </source>
</evidence>
<keyword evidence="3" id="KW-0813">Transport</keyword>
<dbReference type="InterPro" id="IPR058982">
    <property type="entry name" value="Beta-barrel_AprE"/>
</dbReference>
<evidence type="ECO:0000256" key="1">
    <source>
        <dbReference type="ARBA" id="ARBA00004377"/>
    </source>
</evidence>
<dbReference type="AlphaFoldDB" id="A0A1J5R7L2"/>
<dbReference type="PANTHER" id="PTHR30386:SF26">
    <property type="entry name" value="TRANSPORT PROTEIN COMB"/>
    <property type="match status" value="1"/>
</dbReference>
<evidence type="ECO:0000313" key="12">
    <source>
        <dbReference type="EMBL" id="OIQ88039.1"/>
    </source>
</evidence>
<evidence type="ECO:0000256" key="2">
    <source>
        <dbReference type="ARBA" id="ARBA00009477"/>
    </source>
</evidence>
<evidence type="ECO:0000259" key="11">
    <source>
        <dbReference type="Pfam" id="PF26002"/>
    </source>
</evidence>
<sequence>MTRPRDLIDRYPLPDWRPVGRVVMALLALLFLWACFAQLDEVATASGDVVPEGKVKLIQNLEGGIVRDIAVHDGQRVKKGQTLLLLELPSAVGNKDDLQVRIDGLELTRARLLAEASDKPLSFPAAEAKRQPALVEAERRSHEALLQNLQTSLMVLQDQQKQRQLEVRELEAKQRSVNSSLALSREKLAMSTSLLKDGLTSKIEHVQTQNDVEALNGQAQALQSSVPRAEAALAEAVSRIAEEKVKFRQTAESQLTETELNLARSRQMMNQASDQQRRANITSPIDGIVKNLRENTIGGVVGPGAPIMEIVPVNERLNIEAKLSPADRGYVTVGQKAEVKISAYDYTIYGGLDGKVIMVAADTTTGPDNQPYYRVIIETGKSALGDHGELPITPGMQAQVDIHTGRHSVLHYLLTPVLKLRDDAFHER</sequence>
<proteinExistence type="inferred from homology"/>
<feature type="domain" description="AprE-like beta-barrel" evidence="11">
    <location>
        <begin position="317"/>
        <end position="405"/>
    </location>
</feature>
<comment type="caution">
    <text evidence="12">The sequence shown here is derived from an EMBL/GenBank/DDBJ whole genome shotgun (WGS) entry which is preliminary data.</text>
</comment>
<organism evidence="12">
    <name type="scientific">mine drainage metagenome</name>
    <dbReference type="NCBI Taxonomy" id="410659"/>
    <lineage>
        <taxon>unclassified sequences</taxon>
        <taxon>metagenomes</taxon>
        <taxon>ecological metagenomes</taxon>
    </lineage>
</organism>
<dbReference type="InterPro" id="IPR058781">
    <property type="entry name" value="HH_AprE-like"/>
</dbReference>
<keyword evidence="6" id="KW-0812">Transmembrane</keyword>
<dbReference type="InterPro" id="IPR010129">
    <property type="entry name" value="T1SS_HlyD"/>
</dbReference>
<dbReference type="EMBL" id="MLJW01000391">
    <property type="protein sequence ID" value="OIQ88039.1"/>
    <property type="molecule type" value="Genomic_DNA"/>
</dbReference>
<evidence type="ECO:0000259" key="10">
    <source>
        <dbReference type="Pfam" id="PF25994"/>
    </source>
</evidence>